<evidence type="ECO:0000256" key="2">
    <source>
        <dbReference type="ARBA" id="ARBA00022723"/>
    </source>
</evidence>
<dbReference type="PROSITE" id="PS00028">
    <property type="entry name" value="ZINC_FINGER_C2H2_1"/>
    <property type="match status" value="2"/>
</dbReference>
<accession>A0ABQ9H463</accession>
<comment type="subcellular location">
    <subcellularLocation>
        <location evidence="1">Nucleus</location>
    </subcellularLocation>
</comment>
<feature type="domain" description="C2H2-type" evidence="8">
    <location>
        <begin position="259"/>
        <end position="286"/>
    </location>
</feature>
<keyword evidence="4 7" id="KW-0863">Zinc-finger</keyword>
<dbReference type="PANTHER" id="PTHR24394">
    <property type="entry name" value="ZINC FINGER PROTEIN"/>
    <property type="match status" value="1"/>
</dbReference>
<evidence type="ECO:0000313" key="9">
    <source>
        <dbReference type="EMBL" id="KAJ8879094.1"/>
    </source>
</evidence>
<evidence type="ECO:0000256" key="3">
    <source>
        <dbReference type="ARBA" id="ARBA00022737"/>
    </source>
</evidence>
<keyword evidence="3" id="KW-0677">Repeat</keyword>
<feature type="domain" description="C2H2-type" evidence="8">
    <location>
        <begin position="230"/>
        <end position="257"/>
    </location>
</feature>
<dbReference type="Gene3D" id="3.30.160.60">
    <property type="entry name" value="Classic Zinc Finger"/>
    <property type="match status" value="2"/>
</dbReference>
<evidence type="ECO:0000256" key="5">
    <source>
        <dbReference type="ARBA" id="ARBA00022833"/>
    </source>
</evidence>
<organism evidence="9 10">
    <name type="scientific">Dryococelus australis</name>
    <dbReference type="NCBI Taxonomy" id="614101"/>
    <lineage>
        <taxon>Eukaryota</taxon>
        <taxon>Metazoa</taxon>
        <taxon>Ecdysozoa</taxon>
        <taxon>Arthropoda</taxon>
        <taxon>Hexapoda</taxon>
        <taxon>Insecta</taxon>
        <taxon>Pterygota</taxon>
        <taxon>Neoptera</taxon>
        <taxon>Polyneoptera</taxon>
        <taxon>Phasmatodea</taxon>
        <taxon>Verophasmatodea</taxon>
        <taxon>Anareolatae</taxon>
        <taxon>Phasmatidae</taxon>
        <taxon>Eurycanthinae</taxon>
        <taxon>Dryococelus</taxon>
    </lineage>
</organism>
<dbReference type="Proteomes" id="UP001159363">
    <property type="component" value="Chromosome 6"/>
</dbReference>
<dbReference type="PANTHER" id="PTHR24394:SF44">
    <property type="entry name" value="ZINC FINGER PROTEIN 271-LIKE"/>
    <property type="match status" value="1"/>
</dbReference>
<dbReference type="InterPro" id="IPR036236">
    <property type="entry name" value="Znf_C2H2_sf"/>
</dbReference>
<protein>
    <recommendedName>
        <fullName evidence="8">C2H2-type domain-containing protein</fullName>
    </recommendedName>
</protein>
<evidence type="ECO:0000313" key="10">
    <source>
        <dbReference type="Proteomes" id="UP001159363"/>
    </source>
</evidence>
<gene>
    <name evidence="9" type="ORF">PR048_019700</name>
</gene>
<dbReference type="Pfam" id="PF00096">
    <property type="entry name" value="zf-C2H2"/>
    <property type="match status" value="1"/>
</dbReference>
<evidence type="ECO:0000256" key="7">
    <source>
        <dbReference type="PROSITE-ProRule" id="PRU00042"/>
    </source>
</evidence>
<keyword evidence="5" id="KW-0862">Zinc</keyword>
<comment type="caution">
    <text evidence="9">The sequence shown here is derived from an EMBL/GenBank/DDBJ whole genome shotgun (WGS) entry which is preliminary data.</text>
</comment>
<name>A0ABQ9H463_9NEOP</name>
<dbReference type="EMBL" id="JARBHB010000007">
    <property type="protein sequence ID" value="KAJ8879094.1"/>
    <property type="molecule type" value="Genomic_DNA"/>
</dbReference>
<reference evidence="9 10" key="1">
    <citation type="submission" date="2023-02" db="EMBL/GenBank/DDBJ databases">
        <title>LHISI_Scaffold_Assembly.</title>
        <authorList>
            <person name="Stuart O.P."/>
            <person name="Cleave R."/>
            <person name="Magrath M.J.L."/>
            <person name="Mikheyev A.S."/>
        </authorList>
    </citation>
    <scope>NUCLEOTIDE SEQUENCE [LARGE SCALE GENOMIC DNA]</scope>
    <source>
        <strain evidence="9">Daus_M_001</strain>
        <tissue evidence="9">Leg muscle</tissue>
    </source>
</reference>
<evidence type="ECO:0000259" key="8">
    <source>
        <dbReference type="PROSITE" id="PS50157"/>
    </source>
</evidence>
<evidence type="ECO:0000256" key="6">
    <source>
        <dbReference type="ARBA" id="ARBA00023242"/>
    </source>
</evidence>
<evidence type="ECO:0000256" key="1">
    <source>
        <dbReference type="ARBA" id="ARBA00004123"/>
    </source>
</evidence>
<dbReference type="SUPFAM" id="SSF57667">
    <property type="entry name" value="beta-beta-alpha zinc fingers"/>
    <property type="match status" value="2"/>
</dbReference>
<keyword evidence="2" id="KW-0479">Metal-binding</keyword>
<keyword evidence="6" id="KW-0539">Nucleus</keyword>
<dbReference type="PROSITE" id="PS50157">
    <property type="entry name" value="ZINC_FINGER_C2H2_2"/>
    <property type="match status" value="3"/>
</dbReference>
<dbReference type="SMART" id="SM00355">
    <property type="entry name" value="ZnF_C2H2"/>
    <property type="match status" value="3"/>
</dbReference>
<dbReference type="InterPro" id="IPR013087">
    <property type="entry name" value="Znf_C2H2_type"/>
</dbReference>
<sequence>MLKDETTSPNARTTMRQTFDSRKLLVFHYAVNKLDKLANSCMLPGKIGNLIGMEHGFHQQINNPALLPLYSGDKLCVKNETVTENRKEMKYGRTIEEILNVGDNSEYARAMQRSDEALYNVRGIAVEGQQHYMTPTCVQRSCNVLQQAWHGFDTAELRQGCKGHWKHKIKTIKNFQILQQTQKVHPPKVPSRQATQSGEKPFCCPVCAAEFFSKSNMTRHMRLHNGDKGLTCTVCSAKFKQKDALRSHMFTHTGDKAGFSCSLCNAKFSQKCDMTRHICVYSEAHTAILAPCAQIHTSCHRTASTLTVRAPSQPWPRAYIHQPGCPYESPGHHQLTAATYDCKSPDYPNVPNPAIMLQATTTSGSICVVRAVKTSSRPSSRPLTAEVQRGFIRYVSSHICRHPRRMRKPATSLMRRIVLGFRHTVTSSPPQSTPSSPNRGHVAATSGGLSVVLISFVASEILSSYVEKCSSNTPDQKS</sequence>
<proteinExistence type="predicted"/>
<keyword evidence="10" id="KW-1185">Reference proteome</keyword>
<feature type="domain" description="C2H2-type" evidence="8">
    <location>
        <begin position="202"/>
        <end position="229"/>
    </location>
</feature>
<evidence type="ECO:0000256" key="4">
    <source>
        <dbReference type="ARBA" id="ARBA00022771"/>
    </source>
</evidence>